<feature type="region of interest" description="Disordered" evidence="1">
    <location>
        <begin position="842"/>
        <end position="865"/>
    </location>
</feature>
<dbReference type="OrthoDB" id="5392646at2759"/>
<feature type="compositionally biased region" description="Low complexity" evidence="1">
    <location>
        <begin position="59"/>
        <end position="70"/>
    </location>
</feature>
<dbReference type="Proteomes" id="UP000664132">
    <property type="component" value="Unassembled WGS sequence"/>
</dbReference>
<keyword evidence="7" id="KW-1185">Reference proteome</keyword>
<dbReference type="InterPro" id="IPR048401">
    <property type="entry name" value="SLS1_C"/>
</dbReference>
<dbReference type="Pfam" id="PF20776">
    <property type="entry name" value="SLS1_N"/>
    <property type="match status" value="1"/>
</dbReference>
<comment type="caution">
    <text evidence="6">The sequence shown here is derived from an EMBL/GenBank/DDBJ whole genome shotgun (WGS) entry which is preliminary data.</text>
</comment>
<reference evidence="6" key="1">
    <citation type="submission" date="2021-02" db="EMBL/GenBank/DDBJ databases">
        <title>Genome sequence Cadophora malorum strain M34.</title>
        <authorList>
            <person name="Stefanovic E."/>
            <person name="Vu D."/>
            <person name="Scully C."/>
            <person name="Dijksterhuis J."/>
            <person name="Roader J."/>
            <person name="Houbraken J."/>
        </authorList>
    </citation>
    <scope>NUCLEOTIDE SEQUENCE</scope>
    <source>
        <strain evidence="6">M34</strain>
    </source>
</reference>
<evidence type="ECO:0000259" key="2">
    <source>
        <dbReference type="Pfam" id="PF14611"/>
    </source>
</evidence>
<evidence type="ECO:0000256" key="1">
    <source>
        <dbReference type="SAM" id="MobiDB-lite"/>
    </source>
</evidence>
<evidence type="ECO:0000259" key="4">
    <source>
        <dbReference type="Pfam" id="PF20777"/>
    </source>
</evidence>
<name>A0A8H7W176_9HELO</name>
<evidence type="ECO:0000259" key="3">
    <source>
        <dbReference type="Pfam" id="PF20776"/>
    </source>
</evidence>
<protein>
    <recommendedName>
        <fullName evidence="8">Mitochondrial inner-membrane-bound regulator-domain-containing protein</fullName>
    </recommendedName>
</protein>
<dbReference type="InterPro" id="IPR048400">
    <property type="entry name" value="SLS1_N"/>
</dbReference>
<feature type="domain" description="SLS1 C-terminal" evidence="5">
    <location>
        <begin position="491"/>
        <end position="832"/>
    </location>
</feature>
<sequence length="955" mass="107129">MPELRCSKNYIDIAVHATTPRNATNVPFVAYMIVRPASSRGSHICLRCQRSLAKRQNVSASQKASQSTASKPRDPPERRVVRRVVDADVDYNINNNFTQGLGNALDYKAFRNGVGGGLHGHRGLQVQENRERLNRTTLGDPADVLVLRDSILTLYAAGGSRAMESMEPEHIDILSQLEEERGLAGQKEVESNIDAFRPMNIRQNWEDINELVKQLQDSFTTTQLQRYIRNFEGRREPEPPTESWVTSQQDAKIRRVTPWLAGISEIQEYFDNDPLRGYFLPSHTVKQRVALQLLRECWMLELPELADGIGQFEIEIGRDDMNLLLMGNVSVLDHIHSDHLSHEDEKLEAFRKRSVIRVTAPHVKKPFIVQEIESALRRARSVTISLADLVPRSSDKVESRRVARWVDRNIDPATLQTLGNLTHTSIVQQHKKTLTISCIDIKQNPLVSSVDVARRLLLTSTKVPGRNEHQLASDTATLKNGALIKHEVGNTLPWRDRLREWVRWTAPTAKEATEVKGSVGAETVLFSKPVFHQGQGKKTTSEVASTYWSSKYFTETSAIMGKVLHSNVGSSESPPTALTFGGNNQLHTFFTQVPNLSRVLSKAQVDSSGEKIDSLVLQFLPNPFFKTIGTSKGENVNKVPVKRRPIGSQAFSAFPAIEMRFAIDRQTKDAVLQEVQAVIQESRTDVMLPHNNTDVRFQQRTTSLLTQKSIEPIREYIQQSNLKMSGSKLLQTPPSIRIPIDSHLCRGPGLSLLGQDNSPSKKINTSNVGEVEYLFAGLEIRSTLSFDYHSWRLRYTSIEAGKAGGRRSELALRPSHDRKLADEKDFIKMAYGLASEFGDQGTGVRVSEAPGPRRVDSPSNLDITRKVSTDGPVARRQFQYFARRITLGAEALDDFDKHEILEPDVDYAAPVAEASNDLVAAPTESMDEGEMDAQDDERVAKEMEEDLKNIEDDRI</sequence>
<feature type="domain" description="SLS1 second KH" evidence="4">
    <location>
        <begin position="383"/>
        <end position="460"/>
    </location>
</feature>
<evidence type="ECO:0000259" key="5">
    <source>
        <dbReference type="Pfam" id="PF20778"/>
    </source>
</evidence>
<gene>
    <name evidence="6" type="ORF">IFR04_012753</name>
</gene>
<dbReference type="Pfam" id="PF20777">
    <property type="entry name" value="KH_SLS1_2"/>
    <property type="match status" value="1"/>
</dbReference>
<dbReference type="Pfam" id="PF14611">
    <property type="entry name" value="KH_SLS1_1"/>
    <property type="match status" value="1"/>
</dbReference>
<feature type="region of interest" description="Disordered" evidence="1">
    <location>
        <begin position="56"/>
        <end position="78"/>
    </location>
</feature>
<evidence type="ECO:0008006" key="8">
    <source>
        <dbReference type="Google" id="ProtNLM"/>
    </source>
</evidence>
<dbReference type="GO" id="GO:0005743">
    <property type="term" value="C:mitochondrial inner membrane"/>
    <property type="evidence" value="ECO:0007669"/>
    <property type="project" value="InterPro"/>
</dbReference>
<feature type="compositionally biased region" description="Basic and acidic residues" evidence="1">
    <location>
        <begin position="936"/>
        <end position="955"/>
    </location>
</feature>
<evidence type="ECO:0000313" key="6">
    <source>
        <dbReference type="EMBL" id="KAG4414101.1"/>
    </source>
</evidence>
<dbReference type="Pfam" id="PF20778">
    <property type="entry name" value="SLS1_C"/>
    <property type="match status" value="1"/>
</dbReference>
<feature type="domain" description="SLS1 N-terminal" evidence="3">
    <location>
        <begin position="185"/>
        <end position="302"/>
    </location>
</feature>
<proteinExistence type="predicted"/>
<dbReference type="EMBL" id="JAFJYH010000281">
    <property type="protein sequence ID" value="KAG4414101.1"/>
    <property type="molecule type" value="Genomic_DNA"/>
</dbReference>
<feature type="compositionally biased region" description="Acidic residues" evidence="1">
    <location>
        <begin position="925"/>
        <end position="935"/>
    </location>
</feature>
<organism evidence="6 7">
    <name type="scientific">Cadophora malorum</name>
    <dbReference type="NCBI Taxonomy" id="108018"/>
    <lineage>
        <taxon>Eukaryota</taxon>
        <taxon>Fungi</taxon>
        <taxon>Dikarya</taxon>
        <taxon>Ascomycota</taxon>
        <taxon>Pezizomycotina</taxon>
        <taxon>Leotiomycetes</taxon>
        <taxon>Helotiales</taxon>
        <taxon>Ploettnerulaceae</taxon>
        <taxon>Cadophora</taxon>
    </lineage>
</organism>
<feature type="region of interest" description="Disordered" evidence="1">
    <location>
        <begin position="920"/>
        <end position="955"/>
    </location>
</feature>
<accession>A0A8H7W176</accession>
<evidence type="ECO:0000313" key="7">
    <source>
        <dbReference type="Proteomes" id="UP000664132"/>
    </source>
</evidence>
<dbReference type="InterPro" id="IPR048748">
    <property type="entry name" value="SLS1_KH2"/>
</dbReference>
<dbReference type="InterPro" id="IPR032741">
    <property type="entry name" value="Sls1_KH-1"/>
</dbReference>
<dbReference type="AlphaFoldDB" id="A0A8H7W176"/>
<feature type="domain" description="SLS1 first KH" evidence="2">
    <location>
        <begin position="310"/>
        <end position="378"/>
    </location>
</feature>